<feature type="transmembrane region" description="Helical" evidence="1">
    <location>
        <begin position="119"/>
        <end position="137"/>
    </location>
</feature>
<feature type="transmembrane region" description="Helical" evidence="1">
    <location>
        <begin position="44"/>
        <end position="64"/>
    </location>
</feature>
<protein>
    <recommendedName>
        <fullName evidence="4">Integral membrane protein</fullName>
    </recommendedName>
</protein>
<dbReference type="EMBL" id="CP003985">
    <property type="protein sequence ID" value="AGF77199.1"/>
    <property type="molecule type" value="Genomic_DNA"/>
</dbReference>
<gene>
    <name evidence="2" type="ordered locus">UWK_00618</name>
</gene>
<evidence type="ECO:0000313" key="2">
    <source>
        <dbReference type="EMBL" id="AGF77199.1"/>
    </source>
</evidence>
<keyword evidence="3" id="KW-1185">Reference proteome</keyword>
<proteinExistence type="predicted"/>
<keyword evidence="1" id="KW-0472">Membrane</keyword>
<keyword evidence="1" id="KW-1133">Transmembrane helix</keyword>
<dbReference type="RefSeq" id="WP_015402897.1">
    <property type="nucleotide sequence ID" value="NC_020304.1"/>
</dbReference>
<name>M1NBL5_DESSD</name>
<keyword evidence="1" id="KW-0812">Transmembrane</keyword>
<dbReference type="KEGG" id="dsf:UWK_00618"/>
<sequence>MQVVNTILDFIYYGMLQPLFLGVRDVFDFFFLDSLSALSLPPSGQVVIVAICTVGFAFCLRRWLKVEVREKAFREKFTVQKAERDTIAIIPDPRSRDALYTSADQSIDEDFNTYLAQHYFRYVLIYLLPLFLVMAWLNSSLDEHVLPVVSGQAYLFLLPSKPFGMEGVSVTLLFLLSYIASLIVGFQIKKRCLSVRSKAK</sequence>
<feature type="transmembrane region" description="Helical" evidence="1">
    <location>
        <begin position="167"/>
        <end position="188"/>
    </location>
</feature>
<evidence type="ECO:0000313" key="3">
    <source>
        <dbReference type="Proteomes" id="UP000011721"/>
    </source>
</evidence>
<dbReference type="AlphaFoldDB" id="M1NBL5"/>
<reference evidence="3" key="1">
    <citation type="journal article" date="2013" name="Stand. Genomic Sci.">
        <title>Complete genome sequence of Desulfocapsa sulfexigens, a marine deltaproteobacterium specialized in disproportionating inorganic sulfur compounds.</title>
        <authorList>
            <person name="Finster K.W."/>
            <person name="Kjeldsen K.U."/>
            <person name="Kube M."/>
            <person name="Reinhardt R."/>
            <person name="Mussmann M."/>
            <person name="Amann R."/>
            <person name="Schreiber L."/>
        </authorList>
    </citation>
    <scope>NUCLEOTIDE SEQUENCE [LARGE SCALE GENOMIC DNA]</scope>
    <source>
        <strain evidence="3">DSM 10523 / SB164P1</strain>
    </source>
</reference>
<dbReference type="STRING" id="1167006.UWK_00618"/>
<evidence type="ECO:0008006" key="4">
    <source>
        <dbReference type="Google" id="ProtNLM"/>
    </source>
</evidence>
<evidence type="ECO:0000256" key="1">
    <source>
        <dbReference type="SAM" id="Phobius"/>
    </source>
</evidence>
<feature type="transmembrane region" description="Helical" evidence="1">
    <location>
        <begin position="12"/>
        <end position="32"/>
    </location>
</feature>
<organism evidence="2 3">
    <name type="scientific">Desulfocapsa sulfexigens (strain DSM 10523 / SB164P1)</name>
    <dbReference type="NCBI Taxonomy" id="1167006"/>
    <lineage>
        <taxon>Bacteria</taxon>
        <taxon>Pseudomonadati</taxon>
        <taxon>Thermodesulfobacteriota</taxon>
        <taxon>Desulfobulbia</taxon>
        <taxon>Desulfobulbales</taxon>
        <taxon>Desulfocapsaceae</taxon>
        <taxon>Desulfocapsa</taxon>
    </lineage>
</organism>
<dbReference type="Proteomes" id="UP000011721">
    <property type="component" value="Chromosome"/>
</dbReference>
<dbReference type="OrthoDB" id="5432056at2"/>
<dbReference type="HOGENOM" id="CLU_1364384_0_0_7"/>
<accession>M1NBL5</accession>